<name>A0A917JP05_9GAMM</name>
<comment type="similarity">
    <text evidence="1">Belongs to the intimin/invasin family.</text>
</comment>
<dbReference type="Gene3D" id="2.60.40.10">
    <property type="entry name" value="Immunoglobulins"/>
    <property type="match status" value="4"/>
</dbReference>
<feature type="chain" id="PRO_5037748646" evidence="2">
    <location>
        <begin position="20"/>
        <end position="1215"/>
    </location>
</feature>
<proteinExistence type="inferred from homology"/>
<sequence length="1215" mass="123135">MKSAYKFLSAVLCSLFIVACGGGGNISDDGSGGTTPDQDTYALNLALQDANGSAITEVSEATPGVLFASLTLNGDPVPSARITYSIDGQGVLNPPAASALTNASGIAQISILPGTEAGSGTVTAEYVVSGDTVSNSLSFSSRGDGGTTPVTGNLLSVELVNSAGQAITQISNAVPGVVRATYTNSLNEPLANEVISFSSDLGAFNPTSGTALTNTNGVASIDLTAGTTAGASTITASVEGNEVTIGFTTLGDYIEPKPIDDYNIELTIVDSAGAVLRDITQAEPGSVVATLTQNGIAASFQTVSFSVNGEGNINPSSGSALTNTIGEAKVTLVTDTIAGAGTVTATFTLGEDQISDTFNYEVAGDAPGGDGEANKLNIALTNNVTGAPTTTVTSAEPGKVTVTLLDKDDVALEGKVVSFSSTLGSFLPAQGTALTDVLGQASIVITAGSIEGAGEITASYGSTQAIVGFVTAGDEIDPVEASPEISFDIYDCNDAPGFDKSLKNFEVCTATDNITNERPGIIGATVTRSGSTQPLQQVLVSAATTLGAISPASGTAITNDDGKAVLDLYADGDVGAGEVTLQVQEVTSTKAFEIGRVNISLDISTEVGTETLPAGGSTIVNVTVLDPDGFVETSQPFTLEFTSQCVAAGTAFIDSPVVTNAGRGFTTYRAAGCEGADTITVSAVTGGGAVNATTDVTVGAVSVGSLQYVSATPTLLALRGTGGLAGAGERDETSVVTFKLLDETAQPAPGEKVCFELSNELGGMSLSPSPRAEDFADCSNMPQVGEPEYPTDLDAPNKYAVGFTTATGEVSVIVKAGDVPTPVKVFAQWSGSTTSGHNDIISNVSAELVVTTGIADNDSFSQAASILNPEGWNFDNETVDVTVLAADHFNNLVPSGTVMAFRTEGGAIDSTCSTGTKADGVSPDGGCTVEWRSQDPRPFEGTSVTCPVIDGFGSMSPPCIGTTVAGFTDGTNSVIAEPRPGRATVTAYAIGEESFVDLNGNGLYDSGEPFGDITEAFTDHNEDGRYRDAATPGVTPAGAVNEEFVDYNTNGSFDAEDGLYTGLLCAAGSEAACTDTGSGNFRAELNVFRNLTLVMAGSSPQLKLTNISAGAISPVAPINLIIEAPQTVYLFTSDVNNNTLPYGTEISAVTDNGVLSSATTSYTVGSNSSNKPLVYAFTVGTESSPNQKTTGTLTITVKTPKGDPVSVSVTVIDAG</sequence>
<accession>A0A917JP05</accession>
<keyword evidence="2" id="KW-0732">Signal</keyword>
<gene>
    <name evidence="4" type="ORF">GCM10009332_11760</name>
</gene>
<evidence type="ECO:0000313" key="4">
    <source>
        <dbReference type="EMBL" id="GGI76007.1"/>
    </source>
</evidence>
<dbReference type="EMBL" id="BMPZ01000002">
    <property type="protein sequence ID" value="GGI76007.1"/>
    <property type="molecule type" value="Genomic_DNA"/>
</dbReference>
<reference evidence="4" key="2">
    <citation type="submission" date="2020-09" db="EMBL/GenBank/DDBJ databases">
        <authorList>
            <person name="Sun Q."/>
            <person name="Ohkuma M."/>
        </authorList>
    </citation>
    <scope>NUCLEOTIDE SEQUENCE</scope>
    <source>
        <strain evidence="4">JCM 30804</strain>
    </source>
</reference>
<dbReference type="InterPro" id="IPR008964">
    <property type="entry name" value="Invasin/intimin_cell_adhesion"/>
</dbReference>
<dbReference type="AlphaFoldDB" id="A0A917JP05"/>
<protein>
    <submittedName>
        <fullName evidence="4">Invasin</fullName>
    </submittedName>
</protein>
<dbReference type="SUPFAM" id="SSF49373">
    <property type="entry name" value="Invasin/intimin cell-adhesion fragments"/>
    <property type="match status" value="4"/>
</dbReference>
<dbReference type="SMART" id="SM00634">
    <property type="entry name" value="BID_1"/>
    <property type="match status" value="2"/>
</dbReference>
<dbReference type="PROSITE" id="PS51257">
    <property type="entry name" value="PROKAR_LIPOPROTEIN"/>
    <property type="match status" value="1"/>
</dbReference>
<evidence type="ECO:0000259" key="3">
    <source>
        <dbReference type="PROSITE" id="PS51127"/>
    </source>
</evidence>
<evidence type="ECO:0000313" key="5">
    <source>
        <dbReference type="Proteomes" id="UP000613743"/>
    </source>
</evidence>
<dbReference type="RefSeq" id="WP_188918806.1">
    <property type="nucleotide sequence ID" value="NZ_BMPZ01000002.1"/>
</dbReference>
<keyword evidence="5" id="KW-1185">Reference proteome</keyword>
<feature type="domain" description="Big-1" evidence="3">
    <location>
        <begin position="156"/>
        <end position="248"/>
    </location>
</feature>
<comment type="caution">
    <text evidence="4">The sequence shown here is derived from an EMBL/GenBank/DDBJ whole genome shotgun (WGS) entry which is preliminary data.</text>
</comment>
<evidence type="ECO:0000256" key="2">
    <source>
        <dbReference type="SAM" id="SignalP"/>
    </source>
</evidence>
<reference evidence="4" key="1">
    <citation type="journal article" date="2014" name="Int. J. Syst. Evol. Microbiol.">
        <title>Complete genome sequence of Corynebacterium casei LMG S-19264T (=DSM 44701T), isolated from a smear-ripened cheese.</title>
        <authorList>
            <consortium name="US DOE Joint Genome Institute (JGI-PGF)"/>
            <person name="Walter F."/>
            <person name="Albersmeier A."/>
            <person name="Kalinowski J."/>
            <person name="Ruckert C."/>
        </authorList>
    </citation>
    <scope>NUCLEOTIDE SEQUENCE</scope>
    <source>
        <strain evidence="4">JCM 30804</strain>
    </source>
</reference>
<organism evidence="4 5">
    <name type="scientific">Shewanella gelidii</name>
    <dbReference type="NCBI Taxonomy" id="1642821"/>
    <lineage>
        <taxon>Bacteria</taxon>
        <taxon>Pseudomonadati</taxon>
        <taxon>Pseudomonadota</taxon>
        <taxon>Gammaproteobacteria</taxon>
        <taxon>Alteromonadales</taxon>
        <taxon>Shewanellaceae</taxon>
        <taxon>Shewanella</taxon>
    </lineage>
</organism>
<dbReference type="InterPro" id="IPR013783">
    <property type="entry name" value="Ig-like_fold"/>
</dbReference>
<feature type="signal peptide" evidence="2">
    <location>
        <begin position="1"/>
        <end position="19"/>
    </location>
</feature>
<evidence type="ECO:0000256" key="1">
    <source>
        <dbReference type="ARBA" id="ARBA00010116"/>
    </source>
</evidence>
<dbReference type="InterPro" id="IPR003344">
    <property type="entry name" value="Big_1_dom"/>
</dbReference>
<dbReference type="Proteomes" id="UP000613743">
    <property type="component" value="Unassembled WGS sequence"/>
</dbReference>
<dbReference type="PROSITE" id="PS51127">
    <property type="entry name" value="BIG1"/>
    <property type="match status" value="1"/>
</dbReference>